<protein>
    <submittedName>
        <fullName evidence="2">Transglutaminase-like enzyme, putative cysteine protease</fullName>
    </submittedName>
</protein>
<proteinExistence type="predicted"/>
<dbReference type="SUPFAM" id="SSF54001">
    <property type="entry name" value="Cysteine proteinases"/>
    <property type="match status" value="1"/>
</dbReference>
<feature type="domain" description="Transglutaminase-like" evidence="1">
    <location>
        <begin position="155"/>
        <end position="213"/>
    </location>
</feature>
<dbReference type="GO" id="GO:0008233">
    <property type="term" value="F:peptidase activity"/>
    <property type="evidence" value="ECO:0007669"/>
    <property type="project" value="UniProtKB-KW"/>
</dbReference>
<reference evidence="2 3" key="1">
    <citation type="submission" date="2016-11" db="EMBL/GenBank/DDBJ databases">
        <authorList>
            <person name="Jaros S."/>
            <person name="Januszkiewicz K."/>
            <person name="Wedrychowicz H."/>
        </authorList>
    </citation>
    <scope>NUCLEOTIDE SEQUENCE [LARGE SCALE GENOMIC DNA]</scope>
    <source>
        <strain evidence="2 3">HD4</strain>
    </source>
</reference>
<dbReference type="Gene3D" id="3.10.620.30">
    <property type="match status" value="1"/>
</dbReference>
<dbReference type="GO" id="GO:0006508">
    <property type="term" value="P:proteolysis"/>
    <property type="evidence" value="ECO:0007669"/>
    <property type="project" value="UniProtKB-KW"/>
</dbReference>
<dbReference type="RefSeq" id="WP_073092658.1">
    <property type="nucleotide sequence ID" value="NZ_FRBC01000038.1"/>
</dbReference>
<evidence type="ECO:0000259" key="1">
    <source>
        <dbReference type="SMART" id="SM00460"/>
    </source>
</evidence>
<dbReference type="PANTHER" id="PTHR33490:SF6">
    <property type="entry name" value="SLL1049 PROTEIN"/>
    <property type="match status" value="1"/>
</dbReference>
<evidence type="ECO:0000313" key="3">
    <source>
        <dbReference type="Proteomes" id="UP000184263"/>
    </source>
</evidence>
<dbReference type="InterPro" id="IPR013589">
    <property type="entry name" value="Bac_transglu_N"/>
</dbReference>
<dbReference type="EMBL" id="FRBC01000038">
    <property type="protein sequence ID" value="SHL06540.1"/>
    <property type="molecule type" value="Genomic_DNA"/>
</dbReference>
<keyword evidence="2" id="KW-0378">Hydrolase</keyword>
<dbReference type="Proteomes" id="UP000184263">
    <property type="component" value="Unassembled WGS sequence"/>
</dbReference>
<dbReference type="InterPro" id="IPR038765">
    <property type="entry name" value="Papain-like_cys_pep_sf"/>
</dbReference>
<evidence type="ECO:0000313" key="2">
    <source>
        <dbReference type="EMBL" id="SHL06540.1"/>
    </source>
</evidence>
<dbReference type="PANTHER" id="PTHR33490">
    <property type="entry name" value="BLR5614 PROTEIN-RELATED"/>
    <property type="match status" value="1"/>
</dbReference>
<name>A0A1M6XKL9_SELRU</name>
<dbReference type="InterPro" id="IPR002931">
    <property type="entry name" value="Transglutaminase-like"/>
</dbReference>
<dbReference type="SMART" id="SM00460">
    <property type="entry name" value="TGc"/>
    <property type="match status" value="1"/>
</dbReference>
<sequence length="258" mass="28910">MRELNFQFSCQLSFSESVTDHAFLLRCLPRQAREQEILSLNLQVVPEGVQLFSGRDSFGNQTMSGWVPEEHRDLSYQVSGAICRDDMQEEAPEYLPCFAYPSAMTKPSPEMSGYLQELELTGSPSQKAQALAEALHERLEYVPGSTSIYTTAAEAFRQGIGVCQDFAHIFLALARLAGIPARYVCGLPMGEGATHAWAEIWQDGHWLGYDPTRNRLADETYITLAVGRDYGDCPIERGVFHGTALQTQQAFMQVWEKE</sequence>
<dbReference type="Pfam" id="PF08379">
    <property type="entry name" value="Bact_transglu_N"/>
    <property type="match status" value="1"/>
</dbReference>
<gene>
    <name evidence="2" type="ORF">SAMN05216582_13821</name>
</gene>
<accession>A0A1M6XKL9</accession>
<dbReference type="Pfam" id="PF01841">
    <property type="entry name" value="Transglut_core"/>
    <property type="match status" value="1"/>
</dbReference>
<organism evidence="2 3">
    <name type="scientific">Selenomonas ruminantium</name>
    <dbReference type="NCBI Taxonomy" id="971"/>
    <lineage>
        <taxon>Bacteria</taxon>
        <taxon>Bacillati</taxon>
        <taxon>Bacillota</taxon>
        <taxon>Negativicutes</taxon>
        <taxon>Selenomonadales</taxon>
        <taxon>Selenomonadaceae</taxon>
        <taxon>Selenomonas</taxon>
    </lineage>
</organism>
<keyword evidence="2" id="KW-0645">Protease</keyword>
<dbReference type="AlphaFoldDB" id="A0A1M6XKL9"/>